<organism evidence="6 7">
    <name type="scientific">Compostibacter hankyongensis</name>
    <dbReference type="NCBI Taxonomy" id="1007089"/>
    <lineage>
        <taxon>Bacteria</taxon>
        <taxon>Pseudomonadati</taxon>
        <taxon>Bacteroidota</taxon>
        <taxon>Chitinophagia</taxon>
        <taxon>Chitinophagales</taxon>
        <taxon>Chitinophagaceae</taxon>
        <taxon>Compostibacter</taxon>
    </lineage>
</organism>
<feature type="domain" description="Glycosyltransferase 2-like" evidence="5">
    <location>
        <begin position="74"/>
        <end position="204"/>
    </location>
</feature>
<reference evidence="7" key="1">
    <citation type="journal article" date="2019" name="Int. J. Syst. Evol. Microbiol.">
        <title>The Global Catalogue of Microorganisms (GCM) 10K type strain sequencing project: providing services to taxonomists for standard genome sequencing and annotation.</title>
        <authorList>
            <consortium name="The Broad Institute Genomics Platform"/>
            <consortium name="The Broad Institute Genome Sequencing Center for Infectious Disease"/>
            <person name="Wu L."/>
            <person name="Ma J."/>
        </authorList>
    </citation>
    <scope>NUCLEOTIDE SEQUENCE [LARGE SCALE GENOMIC DNA]</scope>
    <source>
        <strain evidence="7">JCM 17664</strain>
    </source>
</reference>
<dbReference type="SUPFAM" id="SSF53448">
    <property type="entry name" value="Nucleotide-diphospho-sugar transferases"/>
    <property type="match status" value="1"/>
</dbReference>
<evidence type="ECO:0000256" key="3">
    <source>
        <dbReference type="ARBA" id="ARBA00022679"/>
    </source>
</evidence>
<keyword evidence="4" id="KW-1133">Transmembrane helix</keyword>
<accession>A0ABP8FYF5</accession>
<feature type="transmembrane region" description="Helical" evidence="4">
    <location>
        <begin position="317"/>
        <end position="336"/>
    </location>
</feature>
<name>A0ABP8FYF5_9BACT</name>
<protein>
    <submittedName>
        <fullName evidence="6">Glycosyltransferase</fullName>
    </submittedName>
</protein>
<comment type="caution">
    <text evidence="6">The sequence shown here is derived from an EMBL/GenBank/DDBJ whole genome shotgun (WGS) entry which is preliminary data.</text>
</comment>
<gene>
    <name evidence="6" type="ORF">GCM10023143_23930</name>
</gene>
<dbReference type="Proteomes" id="UP001501207">
    <property type="component" value="Unassembled WGS sequence"/>
</dbReference>
<evidence type="ECO:0000256" key="2">
    <source>
        <dbReference type="ARBA" id="ARBA00022676"/>
    </source>
</evidence>
<dbReference type="EMBL" id="BAABFN010000005">
    <property type="protein sequence ID" value="GAA4313580.1"/>
    <property type="molecule type" value="Genomic_DNA"/>
</dbReference>
<evidence type="ECO:0000313" key="7">
    <source>
        <dbReference type="Proteomes" id="UP001501207"/>
    </source>
</evidence>
<evidence type="ECO:0000256" key="4">
    <source>
        <dbReference type="SAM" id="Phobius"/>
    </source>
</evidence>
<keyword evidence="4" id="KW-0472">Membrane</keyword>
<comment type="similarity">
    <text evidence="1">Belongs to the glycosyltransferase 2 family.</text>
</comment>
<dbReference type="Gene3D" id="3.90.550.10">
    <property type="entry name" value="Spore Coat Polysaccharide Biosynthesis Protein SpsA, Chain A"/>
    <property type="match status" value="1"/>
</dbReference>
<proteinExistence type="inferred from homology"/>
<keyword evidence="3" id="KW-0808">Transferase</keyword>
<feature type="transmembrane region" description="Helical" evidence="4">
    <location>
        <begin position="33"/>
        <end position="52"/>
    </location>
</feature>
<keyword evidence="4" id="KW-0812">Transmembrane</keyword>
<evidence type="ECO:0000259" key="5">
    <source>
        <dbReference type="Pfam" id="PF00535"/>
    </source>
</evidence>
<dbReference type="PANTHER" id="PTHR43630">
    <property type="entry name" value="POLY-BETA-1,6-N-ACETYL-D-GLUCOSAMINE SYNTHASE"/>
    <property type="match status" value="1"/>
</dbReference>
<feature type="transmembrane region" description="Helical" evidence="4">
    <location>
        <begin position="373"/>
        <end position="397"/>
    </location>
</feature>
<dbReference type="PANTHER" id="PTHR43630:SF1">
    <property type="entry name" value="POLY-BETA-1,6-N-ACETYL-D-GLUCOSAMINE SYNTHASE"/>
    <property type="match status" value="1"/>
</dbReference>
<keyword evidence="2" id="KW-0328">Glycosyltransferase</keyword>
<sequence length="404" mass="47121">MCSYSGAKVKCSGNIKNSRYFYVRYMNLSVWEWIWYAFAAVAGIQFFYYLFFFSRVALYKRKAAPAETPLLPVSIVICAKDEEHNLSRYLPVILQQRYHDAQHQPAYEVIVVNDNSLDDTPHYLKSIQPGYAHFRQIELKQEAKGIPGKKYPLTVGLKGAQHETVLLTDADCRPAGVHWLQHMSEGFRPGKEIVLGYSPYNRKPGLLNKVIRFETYFSALQYLSYALAGIPYMGVGRNLAYKKELFFRHKGFLSHQHLPSGDDDLFINAAARGRNTAVVIHREAFTYSEPQTSWGAWFRQKTRHMSTGRHYKFKHKLLLGLFTFTQFWFYPLLVLALFYRPFFLITLYILAGRLLVQGLVYAGSLRKLGEKDLFLYCWLFDVLLFLYYIVFAPAVYFKPKMRWK</sequence>
<dbReference type="InterPro" id="IPR029044">
    <property type="entry name" value="Nucleotide-diphossugar_trans"/>
</dbReference>
<evidence type="ECO:0000256" key="1">
    <source>
        <dbReference type="ARBA" id="ARBA00006739"/>
    </source>
</evidence>
<dbReference type="InterPro" id="IPR001173">
    <property type="entry name" value="Glyco_trans_2-like"/>
</dbReference>
<feature type="transmembrane region" description="Helical" evidence="4">
    <location>
        <begin position="342"/>
        <end position="361"/>
    </location>
</feature>
<keyword evidence="7" id="KW-1185">Reference proteome</keyword>
<dbReference type="Pfam" id="PF00535">
    <property type="entry name" value="Glycos_transf_2"/>
    <property type="match status" value="1"/>
</dbReference>
<evidence type="ECO:0000313" key="6">
    <source>
        <dbReference type="EMBL" id="GAA4313580.1"/>
    </source>
</evidence>